<dbReference type="PANTHER" id="PTHR30472">
    <property type="entry name" value="FERRIC ENTEROBACTIN TRANSPORT SYSTEM PERMEASE PROTEIN"/>
    <property type="match status" value="1"/>
</dbReference>
<keyword evidence="4" id="KW-1003">Cell membrane</keyword>
<feature type="transmembrane region" description="Helical" evidence="8">
    <location>
        <begin position="7"/>
        <end position="26"/>
    </location>
</feature>
<keyword evidence="10" id="KW-1185">Reference proteome</keyword>
<evidence type="ECO:0000256" key="7">
    <source>
        <dbReference type="ARBA" id="ARBA00023136"/>
    </source>
</evidence>
<proteinExistence type="inferred from homology"/>
<reference evidence="10" key="1">
    <citation type="submission" date="2017-08" db="EMBL/GenBank/DDBJ databases">
        <authorList>
            <person name="Huang Z."/>
        </authorList>
    </citation>
    <scope>NUCLEOTIDE SEQUENCE [LARGE SCALE GENOMIC DNA]</scope>
    <source>
        <strain evidence="10">SA5d-4</strain>
    </source>
</reference>
<dbReference type="FunFam" id="1.10.3470.10:FF:000001">
    <property type="entry name" value="Vitamin B12 ABC transporter permease BtuC"/>
    <property type="match status" value="1"/>
</dbReference>
<keyword evidence="7 8" id="KW-0472">Membrane</keyword>
<evidence type="ECO:0000313" key="10">
    <source>
        <dbReference type="Proteomes" id="UP000217083"/>
    </source>
</evidence>
<dbReference type="SUPFAM" id="SSF81345">
    <property type="entry name" value="ABC transporter involved in vitamin B12 uptake, BtuC"/>
    <property type="match status" value="1"/>
</dbReference>
<feature type="transmembrane region" description="Helical" evidence="8">
    <location>
        <begin position="193"/>
        <end position="213"/>
    </location>
</feature>
<organism evidence="9 10">
    <name type="scientific">Lottiidibacillus patelloidae</name>
    <dbReference type="NCBI Taxonomy" id="2670334"/>
    <lineage>
        <taxon>Bacteria</taxon>
        <taxon>Bacillati</taxon>
        <taxon>Bacillota</taxon>
        <taxon>Bacilli</taxon>
        <taxon>Bacillales</taxon>
        <taxon>Bacillaceae</taxon>
        <taxon>Lottiidibacillus</taxon>
    </lineage>
</organism>
<accession>A0A263BSC5</accession>
<evidence type="ECO:0000313" key="9">
    <source>
        <dbReference type="EMBL" id="OZM56631.1"/>
    </source>
</evidence>
<feature type="transmembrane region" description="Helical" evidence="8">
    <location>
        <begin position="309"/>
        <end position="327"/>
    </location>
</feature>
<dbReference type="EMBL" id="NPIA01000005">
    <property type="protein sequence ID" value="OZM56631.1"/>
    <property type="molecule type" value="Genomic_DNA"/>
</dbReference>
<feature type="transmembrane region" description="Helical" evidence="8">
    <location>
        <begin position="239"/>
        <end position="269"/>
    </location>
</feature>
<dbReference type="AlphaFoldDB" id="A0A263BSC5"/>
<evidence type="ECO:0000256" key="5">
    <source>
        <dbReference type="ARBA" id="ARBA00022692"/>
    </source>
</evidence>
<evidence type="ECO:0000256" key="1">
    <source>
        <dbReference type="ARBA" id="ARBA00004651"/>
    </source>
</evidence>
<dbReference type="Proteomes" id="UP000217083">
    <property type="component" value="Unassembled WGS sequence"/>
</dbReference>
<dbReference type="PANTHER" id="PTHR30472:SF65">
    <property type="entry name" value="SIDEROPHORE TRANSPORT SYSTEM PERMEASE PROTEIN YFIZ-RELATED"/>
    <property type="match status" value="1"/>
</dbReference>
<feature type="transmembrane region" description="Helical" evidence="8">
    <location>
        <begin position="151"/>
        <end position="172"/>
    </location>
</feature>
<evidence type="ECO:0000256" key="6">
    <source>
        <dbReference type="ARBA" id="ARBA00022989"/>
    </source>
</evidence>
<evidence type="ECO:0000256" key="4">
    <source>
        <dbReference type="ARBA" id="ARBA00022475"/>
    </source>
</evidence>
<sequence length="334" mass="35209">MILKSNYQKLIGLSFSFLFMLSLIGLSVGLGYANISLIDIIHSFIYFNTSNEHLIIQTVRVPRALIAASVGASLAVSGVFMQTLTKNPLASPGIFGVNAGAGFFIVVAVTIFQVGNLQAFAWISFLGAAVASLSVYAISSFGRDGLTPLKITLAGAAITAMFGSFTQGLLVLNEVALEQVLFWLAGSVQGRKLELLLSVLPYLIIGGLLALIISPKLNVLAMGEDVAKGLGLKLGRIKIVMAIVVILLAGSAVAIAGPIGFIGIVIPHVAKKFIGIDHRWLVPFSAVLGAILLLSADIGARFIIFPQEVPVGVMTAIIGTPFFIFIARRGFNGQ</sequence>
<feature type="transmembrane region" description="Helical" evidence="8">
    <location>
        <begin position="119"/>
        <end position="139"/>
    </location>
</feature>
<protein>
    <submittedName>
        <fullName evidence="9">Iron ABC transporter</fullName>
    </submittedName>
</protein>
<keyword evidence="5 8" id="KW-0812">Transmembrane</keyword>
<dbReference type="RefSeq" id="WP_094924906.1">
    <property type="nucleotide sequence ID" value="NZ_NPIA01000005.1"/>
</dbReference>
<dbReference type="CDD" id="cd06550">
    <property type="entry name" value="TM_ABC_iron-siderophores_like"/>
    <property type="match status" value="1"/>
</dbReference>
<comment type="caution">
    <text evidence="9">The sequence shown here is derived from an EMBL/GenBank/DDBJ whole genome shotgun (WGS) entry which is preliminary data.</text>
</comment>
<dbReference type="GO" id="GO:0022857">
    <property type="term" value="F:transmembrane transporter activity"/>
    <property type="evidence" value="ECO:0007669"/>
    <property type="project" value="InterPro"/>
</dbReference>
<feature type="transmembrane region" description="Helical" evidence="8">
    <location>
        <begin position="93"/>
        <end position="112"/>
    </location>
</feature>
<dbReference type="Gene3D" id="1.10.3470.10">
    <property type="entry name" value="ABC transporter involved in vitamin B12 uptake, BtuC"/>
    <property type="match status" value="1"/>
</dbReference>
<comment type="subcellular location">
    <subcellularLocation>
        <location evidence="1">Cell membrane</location>
        <topology evidence="1">Multi-pass membrane protein</topology>
    </subcellularLocation>
</comment>
<evidence type="ECO:0000256" key="8">
    <source>
        <dbReference type="SAM" id="Phobius"/>
    </source>
</evidence>
<evidence type="ECO:0000256" key="2">
    <source>
        <dbReference type="ARBA" id="ARBA00007935"/>
    </source>
</evidence>
<dbReference type="InterPro" id="IPR037294">
    <property type="entry name" value="ABC_BtuC-like"/>
</dbReference>
<keyword evidence="3" id="KW-0813">Transport</keyword>
<dbReference type="GO" id="GO:0033214">
    <property type="term" value="P:siderophore-iron import into cell"/>
    <property type="evidence" value="ECO:0007669"/>
    <property type="project" value="TreeGrafter"/>
</dbReference>
<comment type="similarity">
    <text evidence="2">Belongs to the binding-protein-dependent transport system permease family. FecCD subfamily.</text>
</comment>
<keyword evidence="6 8" id="KW-1133">Transmembrane helix</keyword>
<name>A0A263BSC5_9BACI</name>
<feature type="transmembrane region" description="Helical" evidence="8">
    <location>
        <begin position="281"/>
        <end position="303"/>
    </location>
</feature>
<dbReference type="Pfam" id="PF01032">
    <property type="entry name" value="FecCD"/>
    <property type="match status" value="1"/>
</dbReference>
<gene>
    <name evidence="9" type="ORF">CIB95_10425</name>
</gene>
<reference evidence="9 10" key="2">
    <citation type="submission" date="2017-09" db="EMBL/GenBank/DDBJ databases">
        <title>Bacillus patelloidae sp. nov., isolated from the intestinal tract of a marine limpet.</title>
        <authorList>
            <person name="Liu R."/>
            <person name="Dong C."/>
            <person name="Shao Z."/>
        </authorList>
    </citation>
    <scope>NUCLEOTIDE SEQUENCE [LARGE SCALE GENOMIC DNA]</scope>
    <source>
        <strain evidence="9 10">SA5d-4</strain>
    </source>
</reference>
<evidence type="ECO:0000256" key="3">
    <source>
        <dbReference type="ARBA" id="ARBA00022448"/>
    </source>
</evidence>
<dbReference type="InterPro" id="IPR000522">
    <property type="entry name" value="ABC_transptr_permease_BtuC"/>
</dbReference>
<dbReference type="GO" id="GO:0005886">
    <property type="term" value="C:plasma membrane"/>
    <property type="evidence" value="ECO:0007669"/>
    <property type="project" value="UniProtKB-SubCell"/>
</dbReference>
<feature type="transmembrane region" description="Helical" evidence="8">
    <location>
        <begin position="61"/>
        <end position="81"/>
    </location>
</feature>